<dbReference type="SUPFAM" id="SSF52540">
    <property type="entry name" value="P-loop containing nucleoside triphosphate hydrolases"/>
    <property type="match status" value="1"/>
</dbReference>
<reference evidence="1 2" key="1">
    <citation type="submission" date="2016-10" db="EMBL/GenBank/DDBJ databases">
        <authorList>
            <person name="de Groot N.N."/>
        </authorList>
    </citation>
    <scope>NUCLEOTIDE SEQUENCE [LARGE SCALE GENOMIC DNA]</scope>
    <source>
        <strain evidence="1 2">CGMCC 1.3430</strain>
    </source>
</reference>
<sequence length="1185" mass="135189">MDFKAIKASLCDQNPLCTLVNELLLSPYLHDQQCDQGAFFPLPFQTGIGKTYSALKLILWDMVWQDKQDAEKRPVIFITDSIDNVKSAFAEINKHIDSENSLSADEKSILRDRIVYLPSQKNQLLDTAPSDIEKILQLFDLQNSELFNDWREIHALRDLAGHHPNEAINSSVNKYAQQFYSKLVRYIQTVQQSDAPVRLNESQQCLLERLIPGERVVSGKAHVMFMTTKKYLKGIDTVKGKYRPLRELNRQWLIIDEVDKQNSEILSELLNNKAEDLLQVIRTLLSNFQVFKLENSERYRGVDDVFDEVRQKLNEFQRKWRMEFAFNTSGKTLADSPVRLFSDRLTVHSIFHRKAQEYEALASNTTNTLALERNEVLQKNLISVVPKEDLNDEISNDLLQFLNDADHIYQRFLQSMMLAVSRYQQNLGALTKDNATRNSLLQDAVLSILEHYNLSQFSDAVFNAFDTHRLNMKNKQKLASGRSYHTKGFKSIDISQNAGVRDTVSCYLNGLSITPTGLLAMMVEEGAVILGISATATARTVIHNFDMEYLRARLKHNFIDLEPQHRKFIGDYYQSRRNYQRESVTVDVSFNYADDNFLLAEAEGSNSRARSLYLDNLMPDPDDGSAYFRSWVAKLLRAIHQFVGLPDNRYMLALLNRTIDENTYPALMSFIQHSVSKFAKEKGTKVQIFFGVNAAAMHKGRYEEVLAALSKTADKVVVISTYKSMGAGKNPDYLVEDKLLASKLKYTGLEQLNGAKVKSDIDTIFLEKPTRLLESDVDFKLRQLKLLHQFMSLKAAGDLSHNATKKLCNDVLRGEKDPRLLQEYYKLEDYQWASRKYIEQAVGRMARTEFKQKSIRIYADAELIQLLSADPRQHELLSHEYVAIVQKAKLASQPSASSFVEQRLLNIARNNNIDAGLMISGLLARLFKSDRVLPSDVSAWQAIREQLLKHPVLPVQDATWPTLYLQLPENSPLPQYRYDGDPDGNLENYRFFDEVSSGKVVSYENTPLPVLSLNTHIRQSFLAQGYQLNWPEEGWVMVPYLFTNVYLPAIAEQAVKAVLIGAGFNWQEMPAAYFECLDALLEKGDCSLGLDVKFWSVDQVPTPRTIGKLKELHLQGLCNQFVYINLFAQGKSRIRYLDLDFRQCSSQQAKILEISGLIDSASAVVCSDALKALTLWCLNSECTES</sequence>
<name>A0A1H3YG75_ALKAM</name>
<accession>A0A1H3YG75</accession>
<dbReference type="AlphaFoldDB" id="A0A1H3YG75"/>
<evidence type="ECO:0000313" key="1">
    <source>
        <dbReference type="EMBL" id="SEA10575.1"/>
    </source>
</evidence>
<dbReference type="RefSeq" id="WP_091339386.1">
    <property type="nucleotide sequence ID" value="NZ_FNRM01000001.1"/>
</dbReference>
<evidence type="ECO:0000313" key="2">
    <source>
        <dbReference type="Proteomes" id="UP000198773"/>
    </source>
</evidence>
<protein>
    <submittedName>
        <fullName evidence="1">Uncharacterized protein</fullName>
    </submittedName>
</protein>
<proteinExistence type="predicted"/>
<keyword evidence="2" id="KW-1185">Reference proteome</keyword>
<dbReference type="InterPro" id="IPR027417">
    <property type="entry name" value="P-loop_NTPase"/>
</dbReference>
<organism evidence="1 2">
    <name type="scientific">Alkalimonas amylolytica</name>
    <dbReference type="NCBI Taxonomy" id="152573"/>
    <lineage>
        <taxon>Bacteria</taxon>
        <taxon>Pseudomonadati</taxon>
        <taxon>Pseudomonadota</taxon>
        <taxon>Gammaproteobacteria</taxon>
        <taxon>Alkalimonas</taxon>
    </lineage>
</organism>
<gene>
    <name evidence="1" type="ORF">SAMN04488051_101676</name>
</gene>
<dbReference type="OrthoDB" id="6372157at2"/>
<dbReference type="STRING" id="152573.SAMN04488051_101676"/>
<dbReference type="Proteomes" id="UP000198773">
    <property type="component" value="Unassembled WGS sequence"/>
</dbReference>
<dbReference type="EMBL" id="FNRM01000001">
    <property type="protein sequence ID" value="SEA10575.1"/>
    <property type="molecule type" value="Genomic_DNA"/>
</dbReference>